<dbReference type="RefSeq" id="WP_229864041.1">
    <property type="nucleotide sequence ID" value="NZ_BNCJ01000005.1"/>
</dbReference>
<keyword evidence="3" id="KW-1185">Reference proteome</keyword>
<evidence type="ECO:0000256" key="1">
    <source>
        <dbReference type="SAM" id="SignalP"/>
    </source>
</evidence>
<dbReference type="EMBL" id="BNCJ01000005">
    <property type="protein sequence ID" value="GHF50360.1"/>
    <property type="molecule type" value="Genomic_DNA"/>
</dbReference>
<feature type="signal peptide" evidence="1">
    <location>
        <begin position="1"/>
        <end position="20"/>
    </location>
</feature>
<reference evidence="2" key="1">
    <citation type="journal article" date="2014" name="Int. J. Syst. Evol. Microbiol.">
        <title>Complete genome sequence of Corynebacterium casei LMG S-19264T (=DSM 44701T), isolated from a smear-ripened cheese.</title>
        <authorList>
            <consortium name="US DOE Joint Genome Institute (JGI-PGF)"/>
            <person name="Walter F."/>
            <person name="Albersmeier A."/>
            <person name="Kalinowski J."/>
            <person name="Ruckert C."/>
        </authorList>
    </citation>
    <scope>NUCLEOTIDE SEQUENCE</scope>
    <source>
        <strain evidence="2">KCTC 42650</strain>
    </source>
</reference>
<organism evidence="2 3">
    <name type="scientific">Seohaeicola zhoushanensis</name>
    <dbReference type="NCBI Taxonomy" id="1569283"/>
    <lineage>
        <taxon>Bacteria</taxon>
        <taxon>Pseudomonadati</taxon>
        <taxon>Pseudomonadota</taxon>
        <taxon>Alphaproteobacteria</taxon>
        <taxon>Rhodobacterales</taxon>
        <taxon>Roseobacteraceae</taxon>
        <taxon>Seohaeicola</taxon>
    </lineage>
</organism>
<protein>
    <submittedName>
        <fullName evidence="2">Uncharacterized protein</fullName>
    </submittedName>
</protein>
<reference evidence="2" key="2">
    <citation type="submission" date="2020-09" db="EMBL/GenBank/DDBJ databases">
        <authorList>
            <person name="Sun Q."/>
            <person name="Kim S."/>
        </authorList>
    </citation>
    <scope>NUCLEOTIDE SEQUENCE</scope>
    <source>
        <strain evidence="2">KCTC 42650</strain>
    </source>
</reference>
<evidence type="ECO:0000313" key="3">
    <source>
        <dbReference type="Proteomes" id="UP000626220"/>
    </source>
</evidence>
<dbReference type="Proteomes" id="UP000626220">
    <property type="component" value="Unassembled WGS sequence"/>
</dbReference>
<evidence type="ECO:0000313" key="2">
    <source>
        <dbReference type="EMBL" id="GHF50360.1"/>
    </source>
</evidence>
<dbReference type="AlphaFoldDB" id="A0A8J3M716"/>
<name>A0A8J3M716_9RHOB</name>
<accession>A0A8J3M716</accession>
<comment type="caution">
    <text evidence="2">The sequence shown here is derived from an EMBL/GenBank/DDBJ whole genome shotgun (WGS) entry which is preliminary data.</text>
</comment>
<dbReference type="Gene3D" id="1.25.40.10">
    <property type="entry name" value="Tetratricopeptide repeat domain"/>
    <property type="match status" value="1"/>
</dbReference>
<feature type="chain" id="PRO_5035217450" evidence="1">
    <location>
        <begin position="21"/>
        <end position="522"/>
    </location>
</feature>
<keyword evidence="1" id="KW-0732">Signal</keyword>
<proteinExistence type="predicted"/>
<gene>
    <name evidence="2" type="ORF">GCM10017056_22550</name>
</gene>
<sequence length="522" mass="55728">MRQPLTILATAVAIASPATAQDSQRPNFWDAFTVEAIGTIALHSVMSWARLLADIRYDQVSVDPVALKVTLTGVRISPYLPDRPDGQCQLRVERLTMNGQPIDVRDTRRMRVALDGVAMEAGCLPFEAAGMLRGLGFPQLTAGRIEADLTYDYPSGGLFARVSADIDRLATVDADVDLDYVSYRMDFARENPEPRGAVDLNSVVVAIQDRGAWDIARKFIMPGQVNPEELAPVVGAGIEAALEDANGPGVAATEKQRAFARSAGAVTASFLTSGRQVVVATAIEKAPLRIDLTQEPAFAALFDALNPTVSHSQPQLASAVSVAELDAAMKAETPPENAFEIGRALITGIGAPKNPNGGIRLLLPLARGGNTEANFLIATEIAAYNPVDAYSHALRAAASGIPGSLALLDRIERDVPFAEVIKLQGSLLGDPEDALYGDLAAMRSAAREFLGGTRRPRSWLAAYYWSSMAAAAGDASSAALRDEIGEIMRLRGDAEGWAKEANSIDNGVLRDWIAKDVPSRLR</sequence>
<dbReference type="InterPro" id="IPR011990">
    <property type="entry name" value="TPR-like_helical_dom_sf"/>
</dbReference>